<evidence type="ECO:0000256" key="5">
    <source>
        <dbReference type="ARBA" id="ARBA00023295"/>
    </source>
</evidence>
<evidence type="ECO:0000256" key="7">
    <source>
        <dbReference type="SAM" id="Phobius"/>
    </source>
</evidence>
<dbReference type="InterPro" id="IPR017853">
    <property type="entry name" value="GH"/>
</dbReference>
<dbReference type="InterPro" id="IPR050347">
    <property type="entry name" value="Bact_Beta-galactosidase"/>
</dbReference>
<proteinExistence type="inferred from homology"/>
<dbReference type="PANTHER" id="PTHR46323:SF2">
    <property type="entry name" value="BETA-GALACTOSIDASE"/>
    <property type="match status" value="1"/>
</dbReference>
<comment type="similarity">
    <text evidence="2">Belongs to the glycosyl hydrolase 2 family.</text>
</comment>
<dbReference type="SUPFAM" id="SSF49303">
    <property type="entry name" value="beta-Galactosidase/glucuronidase domain"/>
    <property type="match status" value="1"/>
</dbReference>
<keyword evidence="7" id="KW-0812">Transmembrane</keyword>
<dbReference type="PANTHER" id="PTHR46323">
    <property type="entry name" value="BETA-GALACTOSIDASE"/>
    <property type="match status" value="1"/>
</dbReference>
<dbReference type="Pfam" id="PF02837">
    <property type="entry name" value="Glyco_hydro_2_N"/>
    <property type="match status" value="1"/>
</dbReference>
<evidence type="ECO:0000256" key="2">
    <source>
        <dbReference type="ARBA" id="ARBA00007401"/>
    </source>
</evidence>
<evidence type="ECO:0000256" key="3">
    <source>
        <dbReference type="ARBA" id="ARBA00012756"/>
    </source>
</evidence>
<dbReference type="Gene3D" id="2.60.120.260">
    <property type="entry name" value="Galactose-binding domain-like"/>
    <property type="match status" value="1"/>
</dbReference>
<dbReference type="RefSeq" id="WP_290249004.1">
    <property type="nucleotide sequence ID" value="NZ_JAUFQT010000002.1"/>
</dbReference>
<evidence type="ECO:0000256" key="6">
    <source>
        <dbReference type="SAM" id="MobiDB-lite"/>
    </source>
</evidence>
<feature type="domain" description="Glycoside hydrolase family 2 catalytic" evidence="9">
    <location>
        <begin position="350"/>
        <end position="502"/>
    </location>
</feature>
<keyword evidence="5" id="KW-0326">Glycosidase</keyword>
<keyword evidence="7" id="KW-1133">Transmembrane helix</keyword>
<evidence type="ECO:0000259" key="9">
    <source>
        <dbReference type="Pfam" id="PF02836"/>
    </source>
</evidence>
<feature type="transmembrane region" description="Helical" evidence="7">
    <location>
        <begin position="12"/>
        <end position="32"/>
    </location>
</feature>
<evidence type="ECO:0000259" key="8">
    <source>
        <dbReference type="Pfam" id="PF00703"/>
    </source>
</evidence>
<evidence type="ECO:0000256" key="1">
    <source>
        <dbReference type="ARBA" id="ARBA00001412"/>
    </source>
</evidence>
<keyword evidence="12" id="KW-1185">Reference proteome</keyword>
<dbReference type="InterPro" id="IPR006102">
    <property type="entry name" value="Ig-like_GH2"/>
</dbReference>
<dbReference type="SUPFAM" id="SSF49785">
    <property type="entry name" value="Galactose-binding domain-like"/>
    <property type="match status" value="1"/>
</dbReference>
<accession>A0ABV5JC25</accession>
<comment type="catalytic activity">
    <reaction evidence="1">
        <text>Hydrolysis of terminal non-reducing beta-D-galactose residues in beta-D-galactosides.</text>
        <dbReference type="EC" id="3.2.1.23"/>
    </reaction>
</comment>
<keyword evidence="7" id="KW-0472">Membrane</keyword>
<gene>
    <name evidence="11" type="ORF">ACFFUR_16730</name>
</gene>
<feature type="domain" description="Glycosyl hydrolases family 2 sugar binding" evidence="10">
    <location>
        <begin position="43"/>
        <end position="227"/>
    </location>
</feature>
<evidence type="ECO:0000256" key="4">
    <source>
        <dbReference type="ARBA" id="ARBA00022801"/>
    </source>
</evidence>
<protein>
    <recommendedName>
        <fullName evidence="3">beta-galactosidase</fullName>
        <ecNumber evidence="3">3.2.1.23</ecNumber>
    </recommendedName>
</protein>
<dbReference type="InterPro" id="IPR006104">
    <property type="entry name" value="Glyco_hydro_2_N"/>
</dbReference>
<dbReference type="InterPro" id="IPR008979">
    <property type="entry name" value="Galactose-bd-like_sf"/>
</dbReference>
<evidence type="ECO:0000313" key="11">
    <source>
        <dbReference type="EMBL" id="MFB9213464.1"/>
    </source>
</evidence>
<name>A0ABV5JC25_9BACT</name>
<sequence>MFLNRPFLSRKKICYSSFWGSIFSLIIPFLLLSCGQETSRTVSLNGTWSMQLDSADVGLQEQWFNKDLNEQVKLPGSLKENDKGYEVTADVKWTGSIYDSSWYFNPKMEKYRQPGNVKFPFWLTPNKYYVGPAWYSKEIEVPNSWENKRMVLFLERAHYETIVWVDGEEIGKQNSLVAPHEYELPSLKPGQHQLTIRVDNRIKDINVGPDSHSISDHTQGNWNGITGKMELRATDQVWMQEVQVFPDLAGNNVRVELKVKNQQANNRQAKIQIKADAFNTASTHEVAQKEETLTIEPGENTFSIEYPMGENFLTWGEFDPALYRMEILLETQKGESDQKEVEFGMRDFGIEGTRFTINDRETFLRGNVDCAAFPLTGYAPMDLDFWMDNMKTLQKYRINHVRFHSWCPPEAAFKAADRVGIYLQPEGPSWANHGTSLGDGRPIDQYIYDETERMREYYGNYASFVMMAYGNEPAGRNQARYLGDFVEYWQKRDERRVYTGASVGMSWPWVPESEFVVKSGPRNIPWNRKPQTDWDHYAKIKDVEAPYLAHENGQYCVYPNFDEIDKYTGVYQAKNFEIFQETLEENHMGDQAKDFLMASGKLQALAYKHEIEGALRTPGFAGYQLLSINDFPGQGTALVGFLDAFYDEKGYLTAEEFRRFHNTTVPLARFPKFVFKQDETPEISLEMFHFGQAPLDNAIISWNIKDQEGETIKSGEFTGLDIPIGNNTPIGDLTLNFNEFPNEAAKYTLEAGIEGTEFFNDWDFWLYPSSLPQVKTKNIYITDQLDSKAKAILDEGGKVLMKAAGKVEYGKDVAMYFKPVFWNTSWFQMRPPHTLGILCQSEHPVFDDFPTDYYSDLQWWELLHRQQVMIMDNFPPQVKPLIQPIDTWFLNRRLGVLYEAKVGNGNLMVCSLDIDSDLEERPVARQLKHSIEKYLSADDFQPNQKVEWDIVKDVFEDKERNEFGLVNKSGPDELMPTNQNKD</sequence>
<reference evidence="11 12" key="1">
    <citation type="submission" date="2024-09" db="EMBL/GenBank/DDBJ databases">
        <authorList>
            <person name="Sun Q."/>
            <person name="Mori K."/>
        </authorList>
    </citation>
    <scope>NUCLEOTIDE SEQUENCE [LARGE SCALE GENOMIC DNA]</scope>
    <source>
        <strain evidence="11 12">CECT 7682</strain>
    </source>
</reference>
<comment type="caution">
    <text evidence="11">The sequence shown here is derived from an EMBL/GenBank/DDBJ whole genome shotgun (WGS) entry which is preliminary data.</text>
</comment>
<keyword evidence="4" id="KW-0378">Hydrolase</keyword>
<evidence type="ECO:0000259" key="10">
    <source>
        <dbReference type="Pfam" id="PF02837"/>
    </source>
</evidence>
<dbReference type="InterPro" id="IPR013783">
    <property type="entry name" value="Ig-like_fold"/>
</dbReference>
<dbReference type="Pfam" id="PF02836">
    <property type="entry name" value="Glyco_hydro_2_C"/>
    <property type="match status" value="1"/>
</dbReference>
<dbReference type="Gene3D" id="2.60.40.10">
    <property type="entry name" value="Immunoglobulins"/>
    <property type="match status" value="1"/>
</dbReference>
<dbReference type="SUPFAM" id="SSF51445">
    <property type="entry name" value="(Trans)glycosidases"/>
    <property type="match status" value="1"/>
</dbReference>
<dbReference type="PROSITE" id="PS51257">
    <property type="entry name" value="PROKAR_LIPOPROTEIN"/>
    <property type="match status" value="1"/>
</dbReference>
<organism evidence="11 12">
    <name type="scientific">Echinicola jeungdonensis</name>
    <dbReference type="NCBI Taxonomy" id="709343"/>
    <lineage>
        <taxon>Bacteria</taxon>
        <taxon>Pseudomonadati</taxon>
        <taxon>Bacteroidota</taxon>
        <taxon>Cytophagia</taxon>
        <taxon>Cytophagales</taxon>
        <taxon>Cyclobacteriaceae</taxon>
        <taxon>Echinicola</taxon>
    </lineage>
</organism>
<dbReference type="EMBL" id="JBHMEW010000068">
    <property type="protein sequence ID" value="MFB9213464.1"/>
    <property type="molecule type" value="Genomic_DNA"/>
</dbReference>
<dbReference type="Pfam" id="PF00703">
    <property type="entry name" value="Glyco_hydro_2"/>
    <property type="match status" value="1"/>
</dbReference>
<dbReference type="InterPro" id="IPR006103">
    <property type="entry name" value="Glyco_hydro_2_cat"/>
</dbReference>
<dbReference type="EC" id="3.2.1.23" evidence="3"/>
<dbReference type="Proteomes" id="UP001589654">
    <property type="component" value="Unassembled WGS sequence"/>
</dbReference>
<feature type="region of interest" description="Disordered" evidence="6">
    <location>
        <begin position="962"/>
        <end position="982"/>
    </location>
</feature>
<dbReference type="InterPro" id="IPR036156">
    <property type="entry name" value="Beta-gal/glucu_dom_sf"/>
</dbReference>
<feature type="domain" description="Glycoside hydrolase family 2 immunoglobulin-like beta-sandwich" evidence="8">
    <location>
        <begin position="241"/>
        <end position="346"/>
    </location>
</feature>
<evidence type="ECO:0000313" key="12">
    <source>
        <dbReference type="Proteomes" id="UP001589654"/>
    </source>
</evidence>
<dbReference type="Gene3D" id="3.20.20.80">
    <property type="entry name" value="Glycosidases"/>
    <property type="match status" value="1"/>
</dbReference>